<organism evidence="7 8">
    <name type="scientific">Thalassospira povalilytica</name>
    <dbReference type="NCBI Taxonomy" id="732237"/>
    <lineage>
        <taxon>Bacteria</taxon>
        <taxon>Pseudomonadati</taxon>
        <taxon>Pseudomonadota</taxon>
        <taxon>Alphaproteobacteria</taxon>
        <taxon>Rhodospirillales</taxon>
        <taxon>Thalassospiraceae</taxon>
        <taxon>Thalassospira</taxon>
    </lineage>
</organism>
<comment type="caution">
    <text evidence="7">The sequence shown here is derived from an EMBL/GenBank/DDBJ whole genome shotgun (WGS) entry which is preliminary data.</text>
</comment>
<gene>
    <name evidence="7" type="ORF">JF547_05470</name>
</gene>
<dbReference type="GO" id="GO:0032259">
    <property type="term" value="P:methylation"/>
    <property type="evidence" value="ECO:0007669"/>
    <property type="project" value="UniProtKB-KW"/>
</dbReference>
<evidence type="ECO:0000313" key="7">
    <source>
        <dbReference type="EMBL" id="MBN8195913.1"/>
    </source>
</evidence>
<keyword evidence="7" id="KW-0489">Methyltransferase</keyword>
<dbReference type="PANTHER" id="PTHR43825:SF1">
    <property type="entry name" value="TRANSKETOLASE-LIKE PYRIMIDINE-BINDING DOMAIN-CONTAINING PROTEIN"/>
    <property type="match status" value="1"/>
</dbReference>
<dbReference type="Gene3D" id="3.40.50.920">
    <property type="match status" value="1"/>
</dbReference>
<dbReference type="InterPro" id="IPR006342">
    <property type="entry name" value="FkbM_mtfrase"/>
</dbReference>
<dbReference type="Pfam" id="PF05050">
    <property type="entry name" value="Methyltransf_21"/>
    <property type="match status" value="1"/>
</dbReference>
<feature type="region of interest" description="Disordered" evidence="5">
    <location>
        <begin position="876"/>
        <end position="900"/>
    </location>
</feature>
<accession>A0A8I1M5Z8</accession>
<evidence type="ECO:0000259" key="6">
    <source>
        <dbReference type="SMART" id="SM00861"/>
    </source>
</evidence>
<comment type="cofactor">
    <cofactor evidence="3">
        <name>thiamine diphosphate</name>
        <dbReference type="ChEBI" id="CHEBI:58937"/>
    </cofactor>
</comment>
<evidence type="ECO:0000256" key="2">
    <source>
        <dbReference type="ARBA" id="ARBA00001946"/>
    </source>
</evidence>
<evidence type="ECO:0000256" key="4">
    <source>
        <dbReference type="ARBA" id="ARBA00007131"/>
    </source>
</evidence>
<name>A0A8I1M5Z8_9PROT</name>
<dbReference type="Gene3D" id="3.40.50.970">
    <property type="match status" value="2"/>
</dbReference>
<dbReference type="InterPro" id="IPR029061">
    <property type="entry name" value="THDP-binding"/>
</dbReference>
<proteinExistence type="inferred from homology"/>
<dbReference type="InterPro" id="IPR051157">
    <property type="entry name" value="PDH/Transketolase"/>
</dbReference>
<evidence type="ECO:0000256" key="1">
    <source>
        <dbReference type="ARBA" id="ARBA00001936"/>
    </source>
</evidence>
<dbReference type="Proteomes" id="UP000664405">
    <property type="component" value="Unassembled WGS sequence"/>
</dbReference>
<comment type="cofactor">
    <cofactor evidence="2">
        <name>Mg(2+)</name>
        <dbReference type="ChEBI" id="CHEBI:18420"/>
    </cofactor>
</comment>
<dbReference type="InterPro" id="IPR033248">
    <property type="entry name" value="Transketolase_C"/>
</dbReference>
<dbReference type="Pfam" id="PF00456">
    <property type="entry name" value="Transketolase_N"/>
    <property type="match status" value="1"/>
</dbReference>
<dbReference type="Pfam" id="PF02780">
    <property type="entry name" value="Transketolase_C"/>
    <property type="match status" value="1"/>
</dbReference>
<dbReference type="Pfam" id="PF02779">
    <property type="entry name" value="Transket_pyr"/>
    <property type="match status" value="1"/>
</dbReference>
<sequence length="900" mass="97931">MGDLIGQEVAGKLLYYPYRELKRISESGRGQFEHTALFADMCRLNALYMISRAGSGHIGSSFSSLDIISYLLLCELDVGLNATDGKDIFFSSKGHDAPAYYAALMGTGAIKFENIHKLRKIDGLPGHPDVQTKGIVTNTGSLGMGVSKAKGMIYANRLKGRLGRVVVMTGDGELQEGQFWESLVSAVNNKLSELIILIDHNKLQSDTFVKNVSDLGDLEQKLSAYGLCVARCDGNDVVALSETFKAIRDDVRPKVIIADTVKGKGVSFMEHTSLDSDVDMYAFHSGAPDKDAYQLAAKELILRVQNRAEQLHLGTIELETEAVEPGQGASSEVKKLIPAYSEALIALASKRDDVVALDADLVLDTGLIPFREKYPKRFFECGIAEQDMVSTAGGMALGGLLPIVHSFACFLSSRPNEQIYNNATERTKVIYIGSLAGVLPGGPGHSHQAVRDVAALSAIPDFAIVEPSCPSEVGNLLEWCANVHTGSSYMRLTSIPWEIPFDLPSGRSVSFGQGNVLLEGTDIALISHGPIMLSQAYNAVKKFAQDRAIEVKLIDMPWLNHVDDNWLEQALAGCSAVLCVENHYSRGSLSDTLAKVLVQSKKLNVTFSTLGLTDVPPSGTNAQVLESVGLNEPSILDQLISIADSVQRYSVKRNEITAVTEGYSLWTQNSLEEYRCKSFRTKEAETVAWIEQVMQDGDVLYDVGANIGLYAIFAGLIHPNSTVYAFEPLARNFNRLCENIQLNNSGNVVPLHIALSNVSRIDQMHVSDERVGGSGSQLGAPVSDEGEPFVPVAVEHVPTFSMDALIESLSIVAPDHIKIDVDGLEAKIVEGMDETLSSGSVKSVLIELNKNITDQARIFDYMKGKGYSANHVLNSHPNHSRHRRSAEKHSNVENVIFTKD</sequence>
<comment type="similarity">
    <text evidence="4">Belongs to the transketolase family.</text>
</comment>
<dbReference type="SUPFAM" id="SSF52518">
    <property type="entry name" value="Thiamin diphosphate-binding fold (THDP-binding)"/>
    <property type="match status" value="2"/>
</dbReference>
<dbReference type="SUPFAM" id="SSF53335">
    <property type="entry name" value="S-adenosyl-L-methionine-dependent methyltransferases"/>
    <property type="match status" value="1"/>
</dbReference>
<dbReference type="PANTHER" id="PTHR43825">
    <property type="entry name" value="PYRUVATE DEHYDROGENASE E1 COMPONENT"/>
    <property type="match status" value="1"/>
</dbReference>
<reference evidence="7" key="1">
    <citation type="submission" date="2020-12" db="EMBL/GenBank/DDBJ databases">
        <title>Oil enriched cultivation method for isolating marine PHA-producing bacteria.</title>
        <authorList>
            <person name="Zheng W."/>
            <person name="Yu S."/>
            <person name="Huang Y."/>
        </authorList>
    </citation>
    <scope>NUCLEOTIDE SEQUENCE</scope>
    <source>
        <strain evidence="7">SY-2-3</strain>
    </source>
</reference>
<evidence type="ECO:0000256" key="3">
    <source>
        <dbReference type="ARBA" id="ARBA00001964"/>
    </source>
</evidence>
<evidence type="ECO:0000313" key="8">
    <source>
        <dbReference type="Proteomes" id="UP000664405"/>
    </source>
</evidence>
<dbReference type="EMBL" id="JAEKJW010000001">
    <property type="protein sequence ID" value="MBN8195913.1"/>
    <property type="molecule type" value="Genomic_DNA"/>
</dbReference>
<feature type="domain" description="Transketolase-like pyrimidine-binding" evidence="6">
    <location>
        <begin position="334"/>
        <end position="499"/>
    </location>
</feature>
<dbReference type="InterPro" id="IPR005474">
    <property type="entry name" value="Transketolase_N"/>
</dbReference>
<dbReference type="GO" id="GO:0008168">
    <property type="term" value="F:methyltransferase activity"/>
    <property type="evidence" value="ECO:0007669"/>
    <property type="project" value="UniProtKB-KW"/>
</dbReference>
<protein>
    <submittedName>
        <fullName evidence="7">FkbM family methyltransferase</fullName>
    </submittedName>
</protein>
<dbReference type="Gene3D" id="3.40.50.150">
    <property type="entry name" value="Vaccinia Virus protein VP39"/>
    <property type="match status" value="1"/>
</dbReference>
<keyword evidence="7" id="KW-0808">Transferase</keyword>
<dbReference type="RefSeq" id="WP_206926835.1">
    <property type="nucleotide sequence ID" value="NZ_JAEKJW010000001.1"/>
</dbReference>
<dbReference type="InterPro" id="IPR009014">
    <property type="entry name" value="Transketo_C/PFOR_II"/>
</dbReference>
<dbReference type="InterPro" id="IPR005475">
    <property type="entry name" value="Transketolase-like_Pyr-bd"/>
</dbReference>
<dbReference type="GO" id="GO:0005737">
    <property type="term" value="C:cytoplasm"/>
    <property type="evidence" value="ECO:0007669"/>
    <property type="project" value="UniProtKB-ARBA"/>
</dbReference>
<dbReference type="NCBIfam" id="TIGR01444">
    <property type="entry name" value="fkbM_fam"/>
    <property type="match status" value="1"/>
</dbReference>
<dbReference type="AlphaFoldDB" id="A0A8I1M5Z8"/>
<dbReference type="CDD" id="cd07033">
    <property type="entry name" value="TPP_PYR_DXS_TK_like"/>
    <property type="match status" value="1"/>
</dbReference>
<dbReference type="SMART" id="SM00861">
    <property type="entry name" value="Transket_pyr"/>
    <property type="match status" value="1"/>
</dbReference>
<dbReference type="SUPFAM" id="SSF52922">
    <property type="entry name" value="TK C-terminal domain-like"/>
    <property type="match status" value="1"/>
</dbReference>
<evidence type="ECO:0000256" key="5">
    <source>
        <dbReference type="SAM" id="MobiDB-lite"/>
    </source>
</evidence>
<dbReference type="InterPro" id="IPR029063">
    <property type="entry name" value="SAM-dependent_MTases_sf"/>
</dbReference>
<comment type="cofactor">
    <cofactor evidence="1">
        <name>Mn(2+)</name>
        <dbReference type="ChEBI" id="CHEBI:29035"/>
    </cofactor>
</comment>